<dbReference type="STRING" id="1235802.C823_00541"/>
<dbReference type="eggNOG" id="COG5464">
    <property type="taxonomic scope" value="Bacteria"/>
</dbReference>
<name>N2BEW3_9FIRM</name>
<accession>N2BEW3</accession>
<protein>
    <recommendedName>
        <fullName evidence="3">Transposase (putative) YhgA-like domain-containing protein</fullName>
    </recommendedName>
</protein>
<dbReference type="OrthoDB" id="1663583at2"/>
<reference evidence="1 2" key="1">
    <citation type="journal article" date="2014" name="Genome Announc.">
        <title>Draft genome sequences of the altered schaedler flora, a defined bacterial community from gnotobiotic mice.</title>
        <authorList>
            <person name="Wannemuehler M.J."/>
            <person name="Overstreet A.M."/>
            <person name="Ward D.V."/>
            <person name="Phillips G.J."/>
        </authorList>
    </citation>
    <scope>NUCLEOTIDE SEQUENCE [LARGE SCALE GENOMIC DNA]</scope>
    <source>
        <strain evidence="1 2">ASF492</strain>
    </source>
</reference>
<dbReference type="HOGENOM" id="CLU_2245371_0_0_9"/>
<dbReference type="AlphaFoldDB" id="N2BEW3"/>
<evidence type="ECO:0000313" key="1">
    <source>
        <dbReference type="EMBL" id="EMZ37053.1"/>
    </source>
</evidence>
<organism evidence="1 2">
    <name type="scientific">Eubacterium plexicaudatum ASF492</name>
    <dbReference type="NCBI Taxonomy" id="1235802"/>
    <lineage>
        <taxon>Bacteria</taxon>
        <taxon>Bacillati</taxon>
        <taxon>Bacillota</taxon>
        <taxon>Clostridia</taxon>
        <taxon>Eubacteriales</taxon>
        <taxon>Eubacteriaceae</taxon>
        <taxon>Eubacterium</taxon>
    </lineage>
</organism>
<comment type="caution">
    <text evidence="1">The sequence shown here is derived from an EMBL/GenBank/DDBJ whole genome shotgun (WGS) entry which is preliminary data.</text>
</comment>
<gene>
    <name evidence="1" type="ORF">C823_00541</name>
</gene>
<sequence>MVCLGSYGDEKYTGVLKLLSVLLSSEKEPYEKKQILQEDFHIKMTKELESEVAIMCNLSKGIEEKGIRQGKKEGILTSIRSLMESMGWSAEQAMTALKIPEPEQMQYVNGLKK</sequence>
<dbReference type="PATRIC" id="fig|1235802.3.peg.566"/>
<evidence type="ECO:0000313" key="2">
    <source>
        <dbReference type="Proteomes" id="UP000012589"/>
    </source>
</evidence>
<dbReference type="Proteomes" id="UP000012589">
    <property type="component" value="Unassembled WGS sequence"/>
</dbReference>
<proteinExistence type="predicted"/>
<keyword evidence="2" id="KW-1185">Reference proteome</keyword>
<evidence type="ECO:0008006" key="3">
    <source>
        <dbReference type="Google" id="ProtNLM"/>
    </source>
</evidence>
<dbReference type="EMBL" id="AQFT01000015">
    <property type="protein sequence ID" value="EMZ37053.1"/>
    <property type="molecule type" value="Genomic_DNA"/>
</dbReference>